<dbReference type="EMBL" id="CAJNOU010002368">
    <property type="protein sequence ID" value="CAF1314954.1"/>
    <property type="molecule type" value="Genomic_DNA"/>
</dbReference>
<dbReference type="Proteomes" id="UP000663889">
    <property type="component" value="Unassembled WGS sequence"/>
</dbReference>
<feature type="compositionally biased region" description="Low complexity" evidence="1">
    <location>
        <begin position="403"/>
        <end position="413"/>
    </location>
</feature>
<gene>
    <name evidence="5" type="ORF">FNK824_LOCUS29497</name>
    <name evidence="4" type="ORF">OTI717_LOCUS27397</name>
    <name evidence="3" type="ORF">RFH988_LOCUS34585</name>
    <name evidence="2" type="ORF">SEV965_LOCUS27000</name>
</gene>
<evidence type="ECO:0000313" key="2">
    <source>
        <dbReference type="EMBL" id="CAF1314954.1"/>
    </source>
</evidence>
<feature type="compositionally biased region" description="Polar residues" evidence="1">
    <location>
        <begin position="104"/>
        <end position="128"/>
    </location>
</feature>
<feature type="compositionally biased region" description="Low complexity" evidence="1">
    <location>
        <begin position="382"/>
        <end position="392"/>
    </location>
</feature>
<protein>
    <submittedName>
        <fullName evidence="5">Uncharacterized protein</fullName>
    </submittedName>
</protein>
<evidence type="ECO:0000313" key="3">
    <source>
        <dbReference type="EMBL" id="CAF1395972.1"/>
    </source>
</evidence>
<dbReference type="Proteomes" id="UP000663874">
    <property type="component" value="Unassembled WGS sequence"/>
</dbReference>
<evidence type="ECO:0000313" key="4">
    <source>
        <dbReference type="EMBL" id="CAF3970283.1"/>
    </source>
</evidence>
<dbReference type="EMBL" id="CAJNOO010004852">
    <property type="protein sequence ID" value="CAF1395972.1"/>
    <property type="molecule type" value="Genomic_DNA"/>
</dbReference>
<name>A0A819TH23_9BILA</name>
<evidence type="ECO:0000313" key="5">
    <source>
        <dbReference type="EMBL" id="CAF4065368.1"/>
    </source>
</evidence>
<feature type="region of interest" description="Disordered" evidence="1">
    <location>
        <begin position="1"/>
        <end position="35"/>
    </location>
</feature>
<dbReference type="Proteomes" id="UP000663882">
    <property type="component" value="Unassembled WGS sequence"/>
</dbReference>
<comment type="caution">
    <text evidence="5">The sequence shown here is derived from an EMBL/GenBank/DDBJ whole genome shotgun (WGS) entry which is preliminary data.</text>
</comment>
<feature type="compositionally biased region" description="Polar residues" evidence="1">
    <location>
        <begin position="393"/>
        <end position="402"/>
    </location>
</feature>
<feature type="region of interest" description="Disordered" evidence="1">
    <location>
        <begin position="378"/>
        <end position="520"/>
    </location>
</feature>
<feature type="compositionally biased region" description="Polar residues" evidence="1">
    <location>
        <begin position="12"/>
        <end position="35"/>
    </location>
</feature>
<proteinExistence type="predicted"/>
<dbReference type="EMBL" id="CAJOBE010008616">
    <property type="protein sequence ID" value="CAF4065368.1"/>
    <property type="molecule type" value="Genomic_DNA"/>
</dbReference>
<reference evidence="5" key="1">
    <citation type="submission" date="2021-02" db="EMBL/GenBank/DDBJ databases">
        <authorList>
            <person name="Nowell W R."/>
        </authorList>
    </citation>
    <scope>NUCLEOTIDE SEQUENCE</scope>
</reference>
<evidence type="ECO:0000256" key="1">
    <source>
        <dbReference type="SAM" id="MobiDB-lite"/>
    </source>
</evidence>
<feature type="region of interest" description="Disordered" evidence="1">
    <location>
        <begin position="102"/>
        <end position="146"/>
    </location>
</feature>
<accession>A0A819TH23</accession>
<organism evidence="5 6">
    <name type="scientific">Rotaria sordida</name>
    <dbReference type="NCBI Taxonomy" id="392033"/>
    <lineage>
        <taxon>Eukaryota</taxon>
        <taxon>Metazoa</taxon>
        <taxon>Spiralia</taxon>
        <taxon>Gnathifera</taxon>
        <taxon>Rotifera</taxon>
        <taxon>Eurotatoria</taxon>
        <taxon>Bdelloidea</taxon>
        <taxon>Philodinida</taxon>
        <taxon>Philodinidae</taxon>
        <taxon>Rotaria</taxon>
    </lineage>
</organism>
<dbReference type="EMBL" id="CAJOAX010006095">
    <property type="protein sequence ID" value="CAF3970283.1"/>
    <property type="molecule type" value="Genomic_DNA"/>
</dbReference>
<evidence type="ECO:0000313" key="6">
    <source>
        <dbReference type="Proteomes" id="UP000663874"/>
    </source>
</evidence>
<dbReference type="AlphaFoldDB" id="A0A819TH23"/>
<sequence>MPKTKRPAVVHGTSSSATLEDQTSPITSSDKIKFSSNAIKTKNTKSQSKAKIINYENSSKVIENESDEEQDFDLQLSIEEAGGVKQFLESPCVILYRKKLKSQGGENSGNDTNNETLSEPENESQQAANIEETEGELSTEEINVSTGGTKRKINWKGGSKNCGVYLLYKKEEEIKECVNSTLAYARDHGTLMNGSQLKTLMDIQNVEITKDRANTIIQKKNDCSNKSSTENKTSDETIEEDLDMLDVGNVDEIIETSGVNTDYEKSNESINTTSISNKENAIQEVETFHSNSSIEIGNKRKSDVDKENFDLVTSNVLGEEVIDDNNVQSSLVESKQAHNNNIDSLNSNGHIVTKEVATPITNPVDCFTTNNTFIRSSTQLASSSSNDVPFSSNEGSSIENPHSSALSCSSSISNTPKTVPPRQSKHKNVPRKNVTTGKKSSKTYNRRSIALRSKNKMKEQQQHLSIVTSKRKQDDKYSDTASPTTPSKKKKPVDQEKSVRIYPPLSSTLSKIPKKLNKSS</sequence>
<dbReference type="Proteomes" id="UP000663823">
    <property type="component" value="Unassembled WGS sequence"/>
</dbReference>